<dbReference type="EMBL" id="JACHDY010000001">
    <property type="protein sequence ID" value="MBB5315450.1"/>
    <property type="molecule type" value="Genomic_DNA"/>
</dbReference>
<feature type="compositionally biased region" description="Basic and acidic residues" evidence="1">
    <location>
        <begin position="51"/>
        <end position="64"/>
    </location>
</feature>
<evidence type="ECO:0000256" key="1">
    <source>
        <dbReference type="SAM" id="MobiDB-lite"/>
    </source>
</evidence>
<comment type="caution">
    <text evidence="3">The sequence shown here is derived from an EMBL/GenBank/DDBJ whole genome shotgun (WGS) entry which is preliminary data.</text>
</comment>
<evidence type="ECO:0008006" key="5">
    <source>
        <dbReference type="Google" id="ProtNLM"/>
    </source>
</evidence>
<evidence type="ECO:0000313" key="3">
    <source>
        <dbReference type="EMBL" id="MBB5315450.1"/>
    </source>
</evidence>
<reference evidence="3" key="1">
    <citation type="submission" date="2020-08" db="EMBL/GenBank/DDBJ databases">
        <title>Genomic Encyclopedia of Type Strains, Phase IV (KMG-V): Genome sequencing to study the core and pangenomes of soil and plant-associated prokaryotes.</title>
        <authorList>
            <person name="Whitman W."/>
        </authorList>
    </citation>
    <scope>NUCLEOTIDE SEQUENCE [LARGE SCALE GENOMIC DNA]</scope>
    <source>
        <strain evidence="3">M8UP27</strain>
    </source>
</reference>
<dbReference type="Proteomes" id="UP000568106">
    <property type="component" value="Unassembled WGS sequence"/>
</dbReference>
<accession>A0A7W8IFW6</accession>
<keyword evidence="2" id="KW-0732">Signal</keyword>
<dbReference type="AlphaFoldDB" id="A0A7W8IFW6"/>
<name>A0A7W8IFW6_9BACT</name>
<gene>
    <name evidence="3" type="ORF">HDF09_000100</name>
</gene>
<evidence type="ECO:0000313" key="4">
    <source>
        <dbReference type="Proteomes" id="UP000568106"/>
    </source>
</evidence>
<evidence type="ECO:0000256" key="2">
    <source>
        <dbReference type="SAM" id="SignalP"/>
    </source>
</evidence>
<organism evidence="3 4">
    <name type="scientific">Tunturiibacter empetritectus</name>
    <dbReference type="NCBI Taxonomy" id="3069691"/>
    <lineage>
        <taxon>Bacteria</taxon>
        <taxon>Pseudomonadati</taxon>
        <taxon>Acidobacteriota</taxon>
        <taxon>Terriglobia</taxon>
        <taxon>Terriglobales</taxon>
        <taxon>Acidobacteriaceae</taxon>
        <taxon>Tunturiibacter</taxon>
    </lineage>
</organism>
<proteinExistence type="predicted"/>
<feature type="signal peptide" evidence="2">
    <location>
        <begin position="1"/>
        <end position="27"/>
    </location>
</feature>
<sequence>MKNSAQSLALAAAFAGLLGGTAVRMNAQTAPANNTPTTTVHAGVLIAQDKPDLPKHSCKGKNDCKGQGGGKHPGKNDCKGKGGCATDGSKPSLA</sequence>
<keyword evidence="4" id="KW-1185">Reference proteome</keyword>
<feature type="chain" id="PRO_5045020089" description="Low-complexity protein" evidence="2">
    <location>
        <begin position="28"/>
        <end position="94"/>
    </location>
</feature>
<feature type="region of interest" description="Disordered" evidence="1">
    <location>
        <begin position="51"/>
        <end position="94"/>
    </location>
</feature>
<protein>
    <recommendedName>
        <fullName evidence="5">Low-complexity protein</fullName>
    </recommendedName>
</protein>